<reference evidence="2" key="1">
    <citation type="journal article" date="2020" name="Stud. Mycol.">
        <title>101 Dothideomycetes genomes: a test case for predicting lifestyles and emergence of pathogens.</title>
        <authorList>
            <person name="Haridas S."/>
            <person name="Albert R."/>
            <person name="Binder M."/>
            <person name="Bloem J."/>
            <person name="Labutti K."/>
            <person name="Salamov A."/>
            <person name="Andreopoulos B."/>
            <person name="Baker S."/>
            <person name="Barry K."/>
            <person name="Bills G."/>
            <person name="Bluhm B."/>
            <person name="Cannon C."/>
            <person name="Castanera R."/>
            <person name="Culley D."/>
            <person name="Daum C."/>
            <person name="Ezra D."/>
            <person name="Gonzalez J."/>
            <person name="Henrissat B."/>
            <person name="Kuo A."/>
            <person name="Liang C."/>
            <person name="Lipzen A."/>
            <person name="Lutzoni F."/>
            <person name="Magnuson J."/>
            <person name="Mondo S."/>
            <person name="Nolan M."/>
            <person name="Ohm R."/>
            <person name="Pangilinan J."/>
            <person name="Park H.-J."/>
            <person name="Ramirez L."/>
            <person name="Alfaro M."/>
            <person name="Sun H."/>
            <person name="Tritt A."/>
            <person name="Yoshinaga Y."/>
            <person name="Zwiers L.-H."/>
            <person name="Turgeon B."/>
            <person name="Goodwin S."/>
            <person name="Spatafora J."/>
            <person name="Crous P."/>
            <person name="Grigoriev I."/>
        </authorList>
    </citation>
    <scope>NUCLEOTIDE SEQUENCE</scope>
    <source>
        <strain evidence="2">CBS 175.79</strain>
    </source>
</reference>
<evidence type="ECO:0000313" key="3">
    <source>
        <dbReference type="Proteomes" id="UP000799778"/>
    </source>
</evidence>
<feature type="region of interest" description="Disordered" evidence="1">
    <location>
        <begin position="1"/>
        <end position="52"/>
    </location>
</feature>
<evidence type="ECO:0000313" key="2">
    <source>
        <dbReference type="EMBL" id="KAF2008297.1"/>
    </source>
</evidence>
<feature type="non-terminal residue" evidence="2">
    <location>
        <position position="316"/>
    </location>
</feature>
<gene>
    <name evidence="2" type="ORF">BU24DRAFT_477695</name>
</gene>
<dbReference type="EMBL" id="ML978090">
    <property type="protein sequence ID" value="KAF2008297.1"/>
    <property type="molecule type" value="Genomic_DNA"/>
</dbReference>
<evidence type="ECO:0000256" key="1">
    <source>
        <dbReference type="SAM" id="MobiDB-lite"/>
    </source>
</evidence>
<feature type="compositionally biased region" description="Basic residues" evidence="1">
    <location>
        <begin position="206"/>
        <end position="218"/>
    </location>
</feature>
<dbReference type="GeneID" id="54290398"/>
<name>A0A6A5X625_9PLEO</name>
<sequence length="316" mass="34439">MARGWRGVVDRTDRPRRDGAATVGTARERDGVEPTASRAVHGGVGPIPREIVGVDPHEWRPARTSARGIEHSTRQHARGWPSQRIHRGRHGRVRDPLPRRIFGERGRKGDPSIFAAGGGRIGGVLFVVGIAVCAADGGHHVREGGYFVPHVADRPEGQEVDGGKDEKGIGAREPVGIGPGDERGRISRDCHWHQPKVHANIDRVRPQRRRSRSRRQVMGRREWKVGHCRRAGRPHVARRRVDIRPRDDGADGSHRGEEAAIPGVEHGLASIFGIRIGMGGASDDVVEAQAGAVRGRRRRGTIRSMGAFADDGRGAA</sequence>
<dbReference type="AlphaFoldDB" id="A0A6A5X625"/>
<dbReference type="Proteomes" id="UP000799778">
    <property type="component" value="Unassembled WGS sequence"/>
</dbReference>
<feature type="region of interest" description="Disordered" evidence="1">
    <location>
        <begin position="198"/>
        <end position="220"/>
    </location>
</feature>
<feature type="compositionally biased region" description="Basic and acidic residues" evidence="1">
    <location>
        <begin position="8"/>
        <end position="19"/>
    </location>
</feature>
<feature type="region of interest" description="Disordered" evidence="1">
    <location>
        <begin position="67"/>
        <end position="87"/>
    </location>
</feature>
<accession>A0A6A5X625</accession>
<organism evidence="2 3">
    <name type="scientific">Aaosphaeria arxii CBS 175.79</name>
    <dbReference type="NCBI Taxonomy" id="1450172"/>
    <lineage>
        <taxon>Eukaryota</taxon>
        <taxon>Fungi</taxon>
        <taxon>Dikarya</taxon>
        <taxon>Ascomycota</taxon>
        <taxon>Pezizomycotina</taxon>
        <taxon>Dothideomycetes</taxon>
        <taxon>Pleosporomycetidae</taxon>
        <taxon>Pleosporales</taxon>
        <taxon>Pleosporales incertae sedis</taxon>
        <taxon>Aaosphaeria</taxon>
    </lineage>
</organism>
<keyword evidence="3" id="KW-1185">Reference proteome</keyword>
<feature type="compositionally biased region" description="Basic and acidic residues" evidence="1">
    <location>
        <begin position="152"/>
        <end position="170"/>
    </location>
</feature>
<feature type="region of interest" description="Disordered" evidence="1">
    <location>
        <begin position="152"/>
        <end position="183"/>
    </location>
</feature>
<proteinExistence type="predicted"/>
<dbReference type="RefSeq" id="XP_033376636.1">
    <property type="nucleotide sequence ID" value="XM_033533001.1"/>
</dbReference>
<protein>
    <submittedName>
        <fullName evidence="2">Uncharacterized protein</fullName>
    </submittedName>
</protein>